<dbReference type="CDD" id="cd00065">
    <property type="entry name" value="FYVE_like_SF"/>
    <property type="match status" value="1"/>
</dbReference>
<evidence type="ECO:0000259" key="5">
    <source>
        <dbReference type="PROSITE" id="PS50178"/>
    </source>
</evidence>
<dbReference type="EMBL" id="QXGA01001747">
    <property type="protein sequence ID" value="KAE9111423.1"/>
    <property type="molecule type" value="Genomic_DNA"/>
</dbReference>
<sequence>MKSVRTLVDALPPLKLNDAEEIELQNLAENFVLSNIDEYLDISDRVRKTGKTPREWRELRHKDGIRVYTQRSKKSRDPDAPVPSLLLFGTIHGTLDDVMYAVSASNDEDIKVKSKFVQDGIVDAKVLHRVVRPTVESPYQHVNVAWRLYAVPENRDYICVEASGVATMTEGESIGYHIAHSVGFPQLPPFQNVDVERGNLSVCALYRQRAPNSVECYVHGFFDFQEDDTVLSAISMNSMANQWLSFSQLIECAEMKKLVWRLRKKSARISVDTCSSSGSSFESMALARRRKSSVAAKASSHCAVCTKSFGLLGSGKKACRVCGQMVCSKCQVRKTVCTVRPWENAAILEKKLPVCGPCIQDVLSDNALDVARDEVHLRVYTRDSDWWSMSE</sequence>
<organism evidence="6 12">
    <name type="scientific">Phytophthora fragariae</name>
    <dbReference type="NCBI Taxonomy" id="53985"/>
    <lineage>
        <taxon>Eukaryota</taxon>
        <taxon>Sar</taxon>
        <taxon>Stramenopiles</taxon>
        <taxon>Oomycota</taxon>
        <taxon>Peronosporomycetes</taxon>
        <taxon>Peronosporales</taxon>
        <taxon>Peronosporaceae</taxon>
        <taxon>Phytophthora</taxon>
    </lineage>
</organism>
<dbReference type="EMBL" id="QXGB01001787">
    <property type="protein sequence ID" value="KAE9185558.1"/>
    <property type="molecule type" value="Genomic_DNA"/>
</dbReference>
<evidence type="ECO:0000256" key="3">
    <source>
        <dbReference type="ARBA" id="ARBA00022833"/>
    </source>
</evidence>
<dbReference type="InterPro" id="IPR011011">
    <property type="entry name" value="Znf_FYVE_PHD"/>
</dbReference>
<dbReference type="InterPro" id="IPR000306">
    <property type="entry name" value="Znf_FYVE"/>
</dbReference>
<evidence type="ECO:0000313" key="16">
    <source>
        <dbReference type="Proteomes" id="UP000440732"/>
    </source>
</evidence>
<gene>
    <name evidence="11" type="ORF">PF001_g20297</name>
    <name evidence="10" type="ORF">PF002_g22308</name>
    <name evidence="9" type="ORF">PF005_g21207</name>
    <name evidence="8" type="ORF">PF006_g20220</name>
    <name evidence="7" type="ORF">PF007_g20005</name>
    <name evidence="6" type="ORF">PF009_g22188</name>
</gene>
<protein>
    <recommendedName>
        <fullName evidence="5">FYVE-type domain-containing protein</fullName>
    </recommendedName>
</protein>
<keyword evidence="1" id="KW-0479">Metal-binding</keyword>
<dbReference type="EMBL" id="QXGE01001736">
    <property type="protein sequence ID" value="KAE9288907.1"/>
    <property type="molecule type" value="Genomic_DNA"/>
</dbReference>
<dbReference type="EMBL" id="QXFZ01001566">
    <property type="protein sequence ID" value="KAE9088359.1"/>
    <property type="molecule type" value="Genomic_DNA"/>
</dbReference>
<evidence type="ECO:0000313" key="9">
    <source>
        <dbReference type="EMBL" id="KAE9185558.1"/>
    </source>
</evidence>
<feature type="domain" description="FYVE-type" evidence="5">
    <location>
        <begin position="296"/>
        <end position="363"/>
    </location>
</feature>
<evidence type="ECO:0000313" key="15">
    <source>
        <dbReference type="Proteomes" id="UP000440367"/>
    </source>
</evidence>
<evidence type="ECO:0000256" key="4">
    <source>
        <dbReference type="PROSITE-ProRule" id="PRU00091"/>
    </source>
</evidence>
<dbReference type="Proteomes" id="UP000441208">
    <property type="component" value="Unassembled WGS sequence"/>
</dbReference>
<dbReference type="InterPro" id="IPR052727">
    <property type="entry name" value="Rab4/Rab5_effector"/>
</dbReference>
<evidence type="ECO:0000313" key="10">
    <source>
        <dbReference type="EMBL" id="KAE9198883.1"/>
    </source>
</evidence>
<dbReference type="AlphaFoldDB" id="A0A6A3E5F5"/>
<dbReference type="Proteomes" id="UP000433483">
    <property type="component" value="Unassembled WGS sequence"/>
</dbReference>
<evidence type="ECO:0000313" key="13">
    <source>
        <dbReference type="Proteomes" id="UP000433483"/>
    </source>
</evidence>
<reference evidence="12 13" key="1">
    <citation type="submission" date="2018-08" db="EMBL/GenBank/DDBJ databases">
        <title>Genomic investigation of the strawberry pathogen Phytophthora fragariae indicates pathogenicity is determined by transcriptional variation in three key races.</title>
        <authorList>
            <person name="Adams T.M."/>
            <person name="Armitage A.D."/>
            <person name="Sobczyk M.K."/>
            <person name="Bates H.J."/>
            <person name="Dunwell J.M."/>
            <person name="Nellist C.F."/>
            <person name="Harrison R.J."/>
        </authorList>
    </citation>
    <scope>NUCLEOTIDE SEQUENCE [LARGE SCALE GENOMIC DNA]</scope>
    <source>
        <strain evidence="11 14">A4</strain>
        <strain evidence="10 15">BC-1</strain>
        <strain evidence="9 13">NOV-27</strain>
        <strain evidence="8 16">NOV-5</strain>
        <strain evidence="7 17">NOV-71</strain>
        <strain evidence="6 12">NOV-9</strain>
    </source>
</reference>
<dbReference type="Proteomes" id="UP000440367">
    <property type="component" value="Unassembled WGS sequence"/>
</dbReference>
<evidence type="ECO:0000313" key="14">
    <source>
        <dbReference type="Proteomes" id="UP000437068"/>
    </source>
</evidence>
<dbReference type="Proteomes" id="UP000437068">
    <property type="component" value="Unassembled WGS sequence"/>
</dbReference>
<dbReference type="InterPro" id="IPR017455">
    <property type="entry name" value="Znf_FYVE-rel"/>
</dbReference>
<evidence type="ECO:0000313" key="6">
    <source>
        <dbReference type="EMBL" id="KAE8927646.1"/>
    </source>
</evidence>
<evidence type="ECO:0000256" key="2">
    <source>
        <dbReference type="ARBA" id="ARBA00022771"/>
    </source>
</evidence>
<accession>A0A6A3E5F5</accession>
<evidence type="ECO:0000256" key="1">
    <source>
        <dbReference type="ARBA" id="ARBA00022723"/>
    </source>
</evidence>
<dbReference type="SUPFAM" id="SSF57903">
    <property type="entry name" value="FYVE/PHD zinc finger"/>
    <property type="match status" value="1"/>
</dbReference>
<keyword evidence="13" id="KW-1185">Reference proteome</keyword>
<dbReference type="EMBL" id="QXGD01001798">
    <property type="protein sequence ID" value="KAE9198883.1"/>
    <property type="molecule type" value="Genomic_DNA"/>
</dbReference>
<dbReference type="Proteomes" id="UP000429523">
    <property type="component" value="Unassembled WGS sequence"/>
</dbReference>
<dbReference type="PROSITE" id="PS50178">
    <property type="entry name" value="ZF_FYVE"/>
    <property type="match status" value="1"/>
</dbReference>
<dbReference type="PANTHER" id="PTHR13510:SF44">
    <property type="entry name" value="RABENOSYN-5"/>
    <property type="match status" value="1"/>
</dbReference>
<proteinExistence type="predicted"/>
<keyword evidence="2 4" id="KW-0863">Zinc-finger</keyword>
<dbReference type="InterPro" id="IPR023393">
    <property type="entry name" value="START-like_dom_sf"/>
</dbReference>
<evidence type="ECO:0000313" key="11">
    <source>
        <dbReference type="EMBL" id="KAE9288907.1"/>
    </source>
</evidence>
<dbReference type="InterPro" id="IPR013083">
    <property type="entry name" value="Znf_RING/FYVE/PHD"/>
</dbReference>
<keyword evidence="3" id="KW-0862">Zinc</keyword>
<evidence type="ECO:0000313" key="12">
    <source>
        <dbReference type="Proteomes" id="UP000429523"/>
    </source>
</evidence>
<dbReference type="Gene3D" id="3.30.530.20">
    <property type="match status" value="1"/>
</dbReference>
<dbReference type="Pfam" id="PF01363">
    <property type="entry name" value="FYVE"/>
    <property type="match status" value="1"/>
</dbReference>
<evidence type="ECO:0000313" key="7">
    <source>
        <dbReference type="EMBL" id="KAE9088359.1"/>
    </source>
</evidence>
<dbReference type="OrthoDB" id="93722at2759"/>
<comment type="caution">
    <text evidence="6">The sequence shown here is derived from an EMBL/GenBank/DDBJ whole genome shotgun (WGS) entry which is preliminary data.</text>
</comment>
<dbReference type="EMBL" id="QXGF01001813">
    <property type="protein sequence ID" value="KAE8927646.1"/>
    <property type="molecule type" value="Genomic_DNA"/>
</dbReference>
<name>A0A6A3E5F5_9STRA</name>
<dbReference type="SMART" id="SM00064">
    <property type="entry name" value="FYVE"/>
    <property type="match status" value="1"/>
</dbReference>
<dbReference type="PANTHER" id="PTHR13510">
    <property type="entry name" value="FYVE-FINGER-CONTAINING RAB5 EFFECTOR PROTEIN RABENOSYN-5-RELATED"/>
    <property type="match status" value="1"/>
</dbReference>
<evidence type="ECO:0000313" key="17">
    <source>
        <dbReference type="Proteomes" id="UP000441208"/>
    </source>
</evidence>
<evidence type="ECO:0000313" key="8">
    <source>
        <dbReference type="EMBL" id="KAE9111423.1"/>
    </source>
</evidence>
<dbReference type="Gene3D" id="3.30.40.10">
    <property type="entry name" value="Zinc/RING finger domain, C3HC4 (zinc finger)"/>
    <property type="match status" value="1"/>
</dbReference>
<dbReference type="GO" id="GO:0008270">
    <property type="term" value="F:zinc ion binding"/>
    <property type="evidence" value="ECO:0007669"/>
    <property type="project" value="UniProtKB-KW"/>
</dbReference>
<dbReference type="Proteomes" id="UP000440732">
    <property type="component" value="Unassembled WGS sequence"/>
</dbReference>